<dbReference type="Gene3D" id="2.30.130.110">
    <property type="match status" value="1"/>
</dbReference>
<dbReference type="CDD" id="cd11613">
    <property type="entry name" value="SAF_AH_GD"/>
    <property type="match status" value="1"/>
</dbReference>
<sequence length="113" mass="12261">MSAPDAPHEVTDTDSRLLLLSDTDNVLVARQPIAASETIRVSGVSVRTEKEILLGHKVARQAITENGKVYKYGAPIGSATRAIAIGEHVHVHNMKSDYTKTHTIDASNEEKSK</sequence>
<evidence type="ECO:0000313" key="3">
    <source>
        <dbReference type="EMBL" id="MEJ5021138.1"/>
    </source>
</evidence>
<keyword evidence="4" id="KW-1185">Reference proteome</keyword>
<gene>
    <name evidence="3" type="ORF">WH297_15570</name>
</gene>
<dbReference type="Proteomes" id="UP001375812">
    <property type="component" value="Unassembled WGS sequence"/>
</dbReference>
<dbReference type="InterPro" id="IPR044144">
    <property type="entry name" value="SAF_UxaA/GarD"/>
</dbReference>
<dbReference type="EMBL" id="JBBGZH010000002">
    <property type="protein sequence ID" value="MEJ5021138.1"/>
    <property type="molecule type" value="Genomic_DNA"/>
</dbReference>
<keyword evidence="1" id="KW-0456">Lyase</keyword>
<feature type="domain" description="SAF" evidence="2">
    <location>
        <begin position="24"/>
        <end position="95"/>
    </location>
</feature>
<accession>A0ABU8PI67</accession>
<reference evidence="3 4" key="1">
    <citation type="submission" date="2023-12" db="EMBL/GenBank/DDBJ databases">
        <title>Gut-associated functions are favored during microbiome assembly across C. elegans life.</title>
        <authorList>
            <person name="Zimmermann J."/>
        </authorList>
    </citation>
    <scope>NUCLEOTIDE SEQUENCE [LARGE SCALE GENOMIC DNA]</scope>
    <source>
        <strain evidence="3 4">MYb71</strain>
    </source>
</reference>
<evidence type="ECO:0000313" key="4">
    <source>
        <dbReference type="Proteomes" id="UP001375812"/>
    </source>
</evidence>
<dbReference type="PANTHER" id="PTHR30536">
    <property type="entry name" value="ALTRONATE/GALACTARATE DEHYDRATASE"/>
    <property type="match status" value="1"/>
</dbReference>
<evidence type="ECO:0000256" key="1">
    <source>
        <dbReference type="ARBA" id="ARBA00023239"/>
    </source>
</evidence>
<dbReference type="PANTHER" id="PTHR30536:SF5">
    <property type="entry name" value="ALTRONATE DEHYDRATASE"/>
    <property type="match status" value="1"/>
</dbReference>
<dbReference type="SMART" id="SM00858">
    <property type="entry name" value="SAF"/>
    <property type="match status" value="1"/>
</dbReference>
<proteinExistence type="predicted"/>
<dbReference type="RefSeq" id="WP_105543610.1">
    <property type="nucleotide sequence ID" value="NZ_JBBGZH010000002.1"/>
</dbReference>
<comment type="caution">
    <text evidence="3">The sequence shown here is derived from an EMBL/GenBank/DDBJ whole genome shotgun (WGS) entry which is preliminary data.</text>
</comment>
<keyword evidence="3" id="KW-0378">Hydrolase</keyword>
<protein>
    <submittedName>
        <fullName evidence="3">UxaA family hydrolase</fullName>
    </submittedName>
</protein>
<organism evidence="3 4">
    <name type="scientific">Ochrobactrum vermis</name>
    <dbReference type="NCBI Taxonomy" id="1827297"/>
    <lineage>
        <taxon>Bacteria</taxon>
        <taxon>Pseudomonadati</taxon>
        <taxon>Pseudomonadota</taxon>
        <taxon>Alphaproteobacteria</taxon>
        <taxon>Hyphomicrobiales</taxon>
        <taxon>Brucellaceae</taxon>
        <taxon>Brucella/Ochrobactrum group</taxon>
        <taxon>Ochrobactrum</taxon>
    </lineage>
</organism>
<name>A0ABU8PI67_9HYPH</name>
<dbReference type="GO" id="GO:0016787">
    <property type="term" value="F:hydrolase activity"/>
    <property type="evidence" value="ECO:0007669"/>
    <property type="project" value="UniProtKB-KW"/>
</dbReference>
<dbReference type="InterPro" id="IPR013974">
    <property type="entry name" value="SAF"/>
</dbReference>
<dbReference type="InterPro" id="IPR052172">
    <property type="entry name" value="UxaA_altronate/galactarate_dh"/>
</dbReference>
<evidence type="ECO:0000259" key="2">
    <source>
        <dbReference type="SMART" id="SM00858"/>
    </source>
</evidence>
<dbReference type="Pfam" id="PF08666">
    <property type="entry name" value="SAF"/>
    <property type="match status" value="1"/>
</dbReference>